<dbReference type="InterPro" id="IPR002734">
    <property type="entry name" value="RibDG_C"/>
</dbReference>
<sequence length="211" mass="22966">MTTVSCQISMSLDGYVAGPDQSLQDPLGRGGLRLHEWFFGLDAWRERHGLAGGERGVDAELVDEMTRDVGAYVMGRRMFGGGDGPWDLDWTGWWGEDPPFRTPVFVLTHHPRETLVMRGGTEFRFVTDGLAAALRQAREAAGDRVVSVAGGASTVNQCLAAGLLDTLQLHVVPIVLGAGERLFDEVGHPRLEQVSVVAGPTVTHVTYRIRT</sequence>
<dbReference type="RefSeq" id="WP_088964194.1">
    <property type="nucleotide sequence ID" value="NZ_LT607410.1"/>
</dbReference>
<proteinExistence type="predicted"/>
<name>A0A1C5AIL4_9ACTN</name>
<dbReference type="Pfam" id="PF01872">
    <property type="entry name" value="RibD_C"/>
    <property type="match status" value="1"/>
</dbReference>
<protein>
    <submittedName>
        <fullName evidence="2">Dihydrofolate reductase</fullName>
    </submittedName>
</protein>
<accession>A0A1C5AIL4</accession>
<dbReference type="SUPFAM" id="SSF53597">
    <property type="entry name" value="Dihydrofolate reductase-like"/>
    <property type="match status" value="1"/>
</dbReference>
<dbReference type="Gene3D" id="3.40.430.10">
    <property type="entry name" value="Dihydrofolate Reductase, subunit A"/>
    <property type="match status" value="1"/>
</dbReference>
<organism evidence="2 3">
    <name type="scientific">Micromonospora purpureochromogenes</name>
    <dbReference type="NCBI Taxonomy" id="47872"/>
    <lineage>
        <taxon>Bacteria</taxon>
        <taxon>Bacillati</taxon>
        <taxon>Actinomycetota</taxon>
        <taxon>Actinomycetes</taxon>
        <taxon>Micromonosporales</taxon>
        <taxon>Micromonosporaceae</taxon>
        <taxon>Micromonospora</taxon>
    </lineage>
</organism>
<reference evidence="2 3" key="1">
    <citation type="submission" date="2016-06" db="EMBL/GenBank/DDBJ databases">
        <authorList>
            <person name="Kjaerup R.B."/>
            <person name="Dalgaard T.S."/>
            <person name="Juul-Madsen H.R."/>
        </authorList>
    </citation>
    <scope>NUCLEOTIDE SEQUENCE [LARGE SCALE GENOMIC DNA]</scope>
    <source>
        <strain evidence="2 3">DSM 43821</strain>
    </source>
</reference>
<dbReference type="PANTHER" id="PTHR38011:SF12">
    <property type="entry name" value="BIFUNCTIONAL DEAMINASE-REDUCTASE DOMAIN PROTEIN"/>
    <property type="match status" value="1"/>
</dbReference>
<dbReference type="GO" id="GO:0009231">
    <property type="term" value="P:riboflavin biosynthetic process"/>
    <property type="evidence" value="ECO:0007669"/>
    <property type="project" value="InterPro"/>
</dbReference>
<dbReference type="InterPro" id="IPR024072">
    <property type="entry name" value="DHFR-like_dom_sf"/>
</dbReference>
<gene>
    <name evidence="2" type="ORF">GA0074696_6070</name>
</gene>
<dbReference type="PANTHER" id="PTHR38011">
    <property type="entry name" value="DIHYDROFOLATE REDUCTASE FAMILY PROTEIN (AFU_ORTHOLOGUE AFUA_8G06820)"/>
    <property type="match status" value="1"/>
</dbReference>
<evidence type="ECO:0000313" key="3">
    <source>
        <dbReference type="Proteomes" id="UP000198228"/>
    </source>
</evidence>
<dbReference type="InterPro" id="IPR050765">
    <property type="entry name" value="Riboflavin_Biosynth_HTPR"/>
</dbReference>
<dbReference type="AlphaFoldDB" id="A0A1C5AIL4"/>
<dbReference type="GO" id="GO:0008703">
    <property type="term" value="F:5-amino-6-(5-phosphoribosylamino)uracil reductase activity"/>
    <property type="evidence" value="ECO:0007669"/>
    <property type="project" value="InterPro"/>
</dbReference>
<evidence type="ECO:0000313" key="2">
    <source>
        <dbReference type="EMBL" id="SCF44854.1"/>
    </source>
</evidence>
<dbReference type="EMBL" id="LT607410">
    <property type="protein sequence ID" value="SCF44854.1"/>
    <property type="molecule type" value="Genomic_DNA"/>
</dbReference>
<evidence type="ECO:0000259" key="1">
    <source>
        <dbReference type="Pfam" id="PF01872"/>
    </source>
</evidence>
<feature type="domain" description="Bacterial bifunctional deaminase-reductase C-terminal" evidence="1">
    <location>
        <begin position="3"/>
        <end position="202"/>
    </location>
</feature>
<dbReference type="Proteomes" id="UP000198228">
    <property type="component" value="Chromosome I"/>
</dbReference>